<accession>A0ABQ1ER77</accession>
<dbReference type="InterPro" id="IPR003507">
    <property type="entry name" value="S66_fam"/>
</dbReference>
<dbReference type="Pfam" id="PF02016">
    <property type="entry name" value="Peptidase_S66"/>
    <property type="match status" value="1"/>
</dbReference>
<dbReference type="CDD" id="cd07025">
    <property type="entry name" value="Peptidase_S66"/>
    <property type="match status" value="1"/>
</dbReference>
<dbReference type="EMBL" id="BMHE01000015">
    <property type="protein sequence ID" value="GFZ83758.1"/>
    <property type="molecule type" value="Genomic_DNA"/>
</dbReference>
<dbReference type="InterPro" id="IPR029062">
    <property type="entry name" value="Class_I_gatase-like"/>
</dbReference>
<dbReference type="InterPro" id="IPR040449">
    <property type="entry name" value="Peptidase_S66_N"/>
</dbReference>
<keyword evidence="2" id="KW-0121">Carboxypeptidase</keyword>
<dbReference type="SUPFAM" id="SSF52317">
    <property type="entry name" value="Class I glutamine amidotransferase-like"/>
    <property type="match status" value="1"/>
</dbReference>
<dbReference type="Gene3D" id="3.50.30.60">
    <property type="entry name" value="LD-carboxypeptidase A C-terminal domain-like"/>
    <property type="match status" value="1"/>
</dbReference>
<feature type="domain" description="LD-carboxypeptidase N-terminal" evidence="6">
    <location>
        <begin position="14"/>
        <end position="129"/>
    </location>
</feature>
<dbReference type="InterPro" id="IPR040921">
    <property type="entry name" value="Peptidase_S66C"/>
</dbReference>
<dbReference type="SUPFAM" id="SSF141986">
    <property type="entry name" value="LD-carboxypeptidase A C-terminal domain-like"/>
    <property type="match status" value="1"/>
</dbReference>
<dbReference type="PANTHER" id="PTHR30237">
    <property type="entry name" value="MURAMOYLTETRAPEPTIDE CARBOXYPEPTIDASE"/>
    <property type="match status" value="1"/>
</dbReference>
<keyword evidence="3" id="KW-0645">Protease</keyword>
<dbReference type="RefSeq" id="WP_189012853.1">
    <property type="nucleotide sequence ID" value="NZ_BMHE01000015.1"/>
</dbReference>
<comment type="similarity">
    <text evidence="1">Belongs to the peptidase S66 family.</text>
</comment>
<keyword evidence="9" id="KW-1185">Reference proteome</keyword>
<evidence type="ECO:0000259" key="7">
    <source>
        <dbReference type="Pfam" id="PF17676"/>
    </source>
</evidence>
<proteinExistence type="inferred from homology"/>
<organism evidence="8 9">
    <name type="scientific">Paenibacillus marchantiophytorum</name>
    <dbReference type="NCBI Taxonomy" id="1619310"/>
    <lineage>
        <taxon>Bacteria</taxon>
        <taxon>Bacillati</taxon>
        <taxon>Bacillota</taxon>
        <taxon>Bacilli</taxon>
        <taxon>Bacillales</taxon>
        <taxon>Paenibacillaceae</taxon>
        <taxon>Paenibacillus</taxon>
    </lineage>
</organism>
<dbReference type="Proteomes" id="UP000615455">
    <property type="component" value="Unassembled WGS sequence"/>
</dbReference>
<dbReference type="Pfam" id="PF17676">
    <property type="entry name" value="Peptidase_S66C"/>
    <property type="match status" value="1"/>
</dbReference>
<dbReference type="PIRSF" id="PIRSF028757">
    <property type="entry name" value="LD-carboxypeptidase"/>
    <property type="match status" value="1"/>
</dbReference>
<gene>
    <name evidence="8" type="ORF">GCM10008018_32080</name>
</gene>
<keyword evidence="5" id="KW-0720">Serine protease</keyword>
<keyword evidence="4" id="KW-0378">Hydrolase</keyword>
<evidence type="ECO:0000256" key="3">
    <source>
        <dbReference type="ARBA" id="ARBA00022670"/>
    </source>
</evidence>
<evidence type="ECO:0000313" key="8">
    <source>
        <dbReference type="EMBL" id="GFZ83758.1"/>
    </source>
</evidence>
<evidence type="ECO:0000256" key="5">
    <source>
        <dbReference type="ARBA" id="ARBA00022825"/>
    </source>
</evidence>
<evidence type="ECO:0000259" key="6">
    <source>
        <dbReference type="Pfam" id="PF02016"/>
    </source>
</evidence>
<dbReference type="PANTHER" id="PTHR30237:SF2">
    <property type="entry name" value="MUREIN TETRAPEPTIDE CARBOXYPEPTIDASE"/>
    <property type="match status" value="1"/>
</dbReference>
<evidence type="ECO:0000256" key="4">
    <source>
        <dbReference type="ARBA" id="ARBA00022801"/>
    </source>
</evidence>
<evidence type="ECO:0000256" key="2">
    <source>
        <dbReference type="ARBA" id="ARBA00022645"/>
    </source>
</evidence>
<comment type="caution">
    <text evidence="8">The sequence shown here is derived from an EMBL/GenBank/DDBJ whole genome shotgun (WGS) entry which is preliminary data.</text>
</comment>
<feature type="domain" description="LD-carboxypeptidase C-terminal" evidence="7">
    <location>
        <begin position="179"/>
        <end position="291"/>
    </location>
</feature>
<reference evidence="9" key="1">
    <citation type="journal article" date="2019" name="Int. J. Syst. Evol. Microbiol.">
        <title>The Global Catalogue of Microorganisms (GCM) 10K type strain sequencing project: providing services to taxonomists for standard genome sequencing and annotation.</title>
        <authorList>
            <consortium name="The Broad Institute Genomics Platform"/>
            <consortium name="The Broad Institute Genome Sequencing Center for Infectious Disease"/>
            <person name="Wu L."/>
            <person name="Ma J."/>
        </authorList>
    </citation>
    <scope>NUCLEOTIDE SEQUENCE [LARGE SCALE GENOMIC DNA]</scope>
    <source>
        <strain evidence="9">CGMCC 1.15043</strain>
    </source>
</reference>
<dbReference type="Gene3D" id="3.40.50.10740">
    <property type="entry name" value="Class I glutamine amidotransferase-like"/>
    <property type="match status" value="1"/>
</dbReference>
<evidence type="ECO:0000313" key="9">
    <source>
        <dbReference type="Proteomes" id="UP000615455"/>
    </source>
</evidence>
<sequence>MPIYPPILKRGDTIGIVTLGSPLAPDTIHTGISVLQSMGFQVILGDYVYAVNGFLAGTDEQRAIDLMNMFANPKVNMILPTRGGVGVAGILPYLDYELISANPKILTGYSDVSVLLNTLYQFSDLVTFSSLLLIDFKASTPAFNFNQFFEAVSTVKSPRRIQNPPGRVLTSKVVGNVTAPMVGGNLSSITDTLGTSFEIDTRGKILFLEEIHEPINKVYRMIKHLILAGKMYDCVGIVMGECSGCPDAYGKSYNDLINELLVPLGKPLMTNLAAAHGIYKVAVPIGALVNLNTYTSTLTVLEPTVSTITRR</sequence>
<evidence type="ECO:0000256" key="1">
    <source>
        <dbReference type="ARBA" id="ARBA00010233"/>
    </source>
</evidence>
<dbReference type="InterPro" id="IPR027461">
    <property type="entry name" value="Carboxypeptidase_A_C_sf"/>
</dbReference>
<protein>
    <submittedName>
        <fullName evidence="8">Peptidase S66</fullName>
    </submittedName>
</protein>
<name>A0ABQ1ER77_9BACL</name>
<dbReference type="InterPro" id="IPR027478">
    <property type="entry name" value="LdcA_N"/>
</dbReference>